<comment type="caution">
    <text evidence="2">The sequence shown here is derived from an EMBL/GenBank/DDBJ whole genome shotgun (WGS) entry which is preliminary data.</text>
</comment>
<evidence type="ECO:0000313" key="3">
    <source>
        <dbReference type="Proteomes" id="UP000016536"/>
    </source>
</evidence>
<evidence type="ECO:0000256" key="1">
    <source>
        <dbReference type="SAM" id="MobiDB-lite"/>
    </source>
</evidence>
<evidence type="ECO:0000313" key="2">
    <source>
        <dbReference type="EMBL" id="ERH25796.1"/>
    </source>
</evidence>
<feature type="compositionally biased region" description="Low complexity" evidence="1">
    <location>
        <begin position="181"/>
        <end position="217"/>
    </location>
</feature>
<dbReference type="Proteomes" id="UP000016536">
    <property type="component" value="Unassembled WGS sequence"/>
</dbReference>
<gene>
    <name evidence="2" type="ORF">HMPREF1979_00244</name>
</gene>
<accession>U1QV57</accession>
<protein>
    <submittedName>
        <fullName evidence="2">Uncharacterized protein</fullName>
    </submittedName>
</protein>
<organism evidence="2 3">
    <name type="scientific">Actinomyces johnsonii F0542</name>
    <dbReference type="NCBI Taxonomy" id="1321818"/>
    <lineage>
        <taxon>Bacteria</taxon>
        <taxon>Bacillati</taxon>
        <taxon>Actinomycetota</taxon>
        <taxon>Actinomycetes</taxon>
        <taxon>Actinomycetales</taxon>
        <taxon>Actinomycetaceae</taxon>
        <taxon>Actinomyces</taxon>
    </lineage>
</organism>
<dbReference type="EMBL" id="AWSE01000011">
    <property type="protein sequence ID" value="ERH25796.1"/>
    <property type="molecule type" value="Genomic_DNA"/>
</dbReference>
<reference evidence="2 3" key="1">
    <citation type="submission" date="2013-08" db="EMBL/GenBank/DDBJ databases">
        <authorList>
            <person name="Weinstock G."/>
            <person name="Sodergren E."/>
            <person name="Wylie T."/>
            <person name="Fulton L."/>
            <person name="Fulton R."/>
            <person name="Fronick C."/>
            <person name="O'Laughlin M."/>
            <person name="Godfrey J."/>
            <person name="Miner T."/>
            <person name="Herter B."/>
            <person name="Appelbaum E."/>
            <person name="Cordes M."/>
            <person name="Lek S."/>
            <person name="Wollam A."/>
            <person name="Pepin K.H."/>
            <person name="Palsikar V.B."/>
            <person name="Mitreva M."/>
            <person name="Wilson R.K."/>
        </authorList>
    </citation>
    <scope>NUCLEOTIDE SEQUENCE [LARGE SCALE GENOMIC DNA]</scope>
    <source>
        <strain evidence="2 3">F0542</strain>
    </source>
</reference>
<dbReference type="AlphaFoldDB" id="U1QV57"/>
<name>U1QV57_9ACTO</name>
<sequence length="351" mass="36841">MALVVVLLLAVGGGGVWAWKHFAGGNRDSGSNARNDATGANQDKQSKPKADQTATSATALPSGEIKACSDMPTLNVTSVEDGQGQLQVKADVKTSCAEGDFLAGSSNRILIYSSTAPTGGSDVDRLVASGTFDFSASPLIIPGGGRTVTLSFGEQHYFRTAKDIDVKDLKVTPSFDRGSQPSVAPDKSKAPSASSTSSSSSSSASPATVSASSASDSSQDEQDEKAAEEALQWQSKHDRPLIMGKYLGKWTPQLSSKKAGLVADGKTWTNRSILADFLKVRQANPDAALVFSDDWSVFDAGGSWWVVLSGELYGTAEEANAWCDTQGYDADHCYAKRMESSGPSTGTTKTR</sequence>
<proteinExistence type="predicted"/>
<feature type="region of interest" description="Disordered" evidence="1">
    <location>
        <begin position="27"/>
        <end position="62"/>
    </location>
</feature>
<feature type="compositionally biased region" description="Polar residues" evidence="1">
    <location>
        <begin position="28"/>
        <end position="43"/>
    </location>
</feature>
<feature type="region of interest" description="Disordered" evidence="1">
    <location>
        <begin position="172"/>
        <end position="234"/>
    </location>
</feature>
<dbReference type="PATRIC" id="fig|1321818.3.peg.194"/>
<keyword evidence="3" id="KW-1185">Reference proteome</keyword>
<dbReference type="HOGENOM" id="CLU_068043_0_0_11"/>